<dbReference type="PATRIC" id="fig|156976.3.peg.586"/>
<evidence type="ECO:0000256" key="1">
    <source>
        <dbReference type="ARBA" id="ARBA00022679"/>
    </source>
</evidence>
<dbReference type="STRING" id="156976.AK829_02970"/>
<organism evidence="4 5">
    <name type="scientific">Corynebacterium riegelii</name>
    <dbReference type="NCBI Taxonomy" id="156976"/>
    <lineage>
        <taxon>Bacteria</taxon>
        <taxon>Bacillati</taxon>
        <taxon>Actinomycetota</taxon>
        <taxon>Actinomycetes</taxon>
        <taxon>Mycobacteriales</taxon>
        <taxon>Corynebacteriaceae</taxon>
        <taxon>Corynebacterium</taxon>
    </lineage>
</organism>
<dbReference type="GO" id="GO:0008976">
    <property type="term" value="F:polyphosphate kinase activity"/>
    <property type="evidence" value="ECO:0007669"/>
    <property type="project" value="InterPro"/>
</dbReference>
<sequence length="283" mass="31930">MAKLTVEEAKSHFVGPNFQLDDVDPASTPGLSGADDVAEVFNDRDDELDELQEKLYANGRAGNEQAGSVLLVLQGMDTAGKGGIVRHVIGATMDIQGVHVKAFGRPTEEEAAHDFLWRFEPHLPKPGQIAVFDRSHYEDVLVQRVKQMAPPEEIERRYGAIVDFEAELAARGTKIIKIMPHISREFQAENLRKRIENPKKHWKYNPGDIEDRKLWSQFMAAYQIAMTRTSTDVAPWYCVPSDNKKYCRAVVKTLLADALDSLDLEWPKADFNPEVELKRLAES</sequence>
<dbReference type="EMBL" id="CP012342">
    <property type="protein sequence ID" value="AKV58297.1"/>
    <property type="molecule type" value="Genomic_DNA"/>
</dbReference>
<proteinExistence type="predicted"/>
<reference evidence="4 5" key="1">
    <citation type="submission" date="2015-08" db="EMBL/GenBank/DDBJ databases">
        <authorList>
            <person name="Babu N.S."/>
            <person name="Beckwith C.J."/>
            <person name="Beseler K.G."/>
            <person name="Brison A."/>
            <person name="Carone J.V."/>
            <person name="Caskin T.P."/>
            <person name="Diamond M."/>
            <person name="Durham M.E."/>
            <person name="Foxe J.M."/>
            <person name="Go M."/>
            <person name="Henderson B.A."/>
            <person name="Jones I.B."/>
            <person name="McGettigan J.A."/>
            <person name="Micheletti S.J."/>
            <person name="Nasrallah M.E."/>
            <person name="Ortiz D."/>
            <person name="Piller C.R."/>
            <person name="Privatt S.R."/>
            <person name="Schneider S.L."/>
            <person name="Sharp S."/>
            <person name="Smith T.C."/>
            <person name="Stanton J.D."/>
            <person name="Ullery H.E."/>
            <person name="Wilson R.J."/>
            <person name="Serrano M.G."/>
            <person name="Buck G."/>
            <person name="Lee V."/>
            <person name="Wang Y."/>
            <person name="Carvalho R."/>
            <person name="Voegtly L."/>
            <person name="Shi R."/>
            <person name="Duckworth R."/>
            <person name="Johnson A."/>
            <person name="Loviza R."/>
            <person name="Walstead R."/>
            <person name="Shah Z."/>
            <person name="Kiflezghi M."/>
            <person name="Wade K."/>
            <person name="Ball S.L."/>
            <person name="Bradley K.W."/>
            <person name="Asai D.J."/>
            <person name="Bowman C.A."/>
            <person name="Russell D.A."/>
            <person name="Pope W.H."/>
            <person name="Jacobs-Sera D."/>
            <person name="Hendrix R.W."/>
            <person name="Hatfull G.F."/>
        </authorList>
    </citation>
    <scope>NUCLEOTIDE SEQUENCE [LARGE SCALE GENOMIC DNA]</scope>
    <source>
        <strain evidence="4 5">PUDD_83A45</strain>
    </source>
</reference>
<evidence type="ECO:0000313" key="5">
    <source>
        <dbReference type="Proteomes" id="UP000060016"/>
    </source>
</evidence>
<dbReference type="Pfam" id="PF03976">
    <property type="entry name" value="PPK2"/>
    <property type="match status" value="1"/>
</dbReference>
<keyword evidence="2 4" id="KW-0418">Kinase</keyword>
<dbReference type="GO" id="GO:0006797">
    <property type="term" value="P:polyphosphate metabolic process"/>
    <property type="evidence" value="ECO:0007669"/>
    <property type="project" value="InterPro"/>
</dbReference>
<dbReference type="SUPFAM" id="SSF52540">
    <property type="entry name" value="P-loop containing nucleoside triphosphate hydrolases"/>
    <property type="match status" value="1"/>
</dbReference>
<evidence type="ECO:0000259" key="3">
    <source>
        <dbReference type="Pfam" id="PF03976"/>
    </source>
</evidence>
<dbReference type="PANTHER" id="PTHR34383">
    <property type="entry name" value="POLYPHOSPHATE:AMP PHOSPHOTRANSFERASE-RELATED"/>
    <property type="match status" value="1"/>
</dbReference>
<keyword evidence="5" id="KW-1185">Reference proteome</keyword>
<dbReference type="InterPro" id="IPR022488">
    <property type="entry name" value="PPK2-related"/>
</dbReference>
<dbReference type="PIRSF" id="PIRSF028756">
    <property type="entry name" value="PPK2_prd"/>
    <property type="match status" value="1"/>
</dbReference>
<dbReference type="Gene3D" id="3.40.50.300">
    <property type="entry name" value="P-loop containing nucleotide triphosphate hydrolases"/>
    <property type="match status" value="1"/>
</dbReference>
<dbReference type="RefSeq" id="WP_052204107.1">
    <property type="nucleotide sequence ID" value="NZ_CP012342.1"/>
</dbReference>
<accession>A0A0K1RA43</accession>
<evidence type="ECO:0000313" key="4">
    <source>
        <dbReference type="EMBL" id="AKV58297.1"/>
    </source>
</evidence>
<name>A0A0K1RA43_9CORY</name>
<dbReference type="AlphaFoldDB" id="A0A0K1RA43"/>
<feature type="domain" description="Polyphosphate kinase-2-related" evidence="3">
    <location>
        <begin position="45"/>
        <end position="261"/>
    </location>
</feature>
<dbReference type="Proteomes" id="UP000060016">
    <property type="component" value="Chromosome"/>
</dbReference>
<protein>
    <submittedName>
        <fullName evidence="4">Polyphosphate kinase</fullName>
    </submittedName>
</protein>
<evidence type="ECO:0000256" key="2">
    <source>
        <dbReference type="ARBA" id="ARBA00022777"/>
    </source>
</evidence>
<dbReference type="InterPro" id="IPR027417">
    <property type="entry name" value="P-loop_NTPase"/>
</dbReference>
<dbReference type="NCBIfam" id="TIGR03709">
    <property type="entry name" value="PPK2_rel_1"/>
    <property type="match status" value="1"/>
</dbReference>
<dbReference type="PANTHER" id="PTHR34383:SF3">
    <property type="entry name" value="POLYPHOSPHATE:AMP PHOSPHOTRANSFERASE"/>
    <property type="match status" value="1"/>
</dbReference>
<dbReference type="InterPro" id="IPR022300">
    <property type="entry name" value="PPK2-rel_1"/>
</dbReference>
<dbReference type="InterPro" id="IPR016898">
    <property type="entry name" value="Polyphosphate_phosphotransfera"/>
</dbReference>
<gene>
    <name evidence="4" type="ORF">AK829_02970</name>
</gene>
<dbReference type="KEGG" id="crie:AK829_02970"/>
<keyword evidence="1" id="KW-0808">Transferase</keyword>